<dbReference type="PATRIC" id="fig|187330.3.peg.1635"/>
<gene>
    <name evidence="1" type="ORF">ADS77_16040</name>
</gene>
<dbReference type="Proteomes" id="UP000037848">
    <property type="component" value="Unassembled WGS sequence"/>
</dbReference>
<dbReference type="OrthoDB" id="6310527at2"/>
<comment type="caution">
    <text evidence="1">The sequence shown here is derived from an EMBL/GenBank/DDBJ whole genome shotgun (WGS) entry which is preliminary data.</text>
</comment>
<organism evidence="1 2">
    <name type="scientific">Pseudoalteromonas porphyrae</name>
    <dbReference type="NCBI Taxonomy" id="187330"/>
    <lineage>
        <taxon>Bacteria</taxon>
        <taxon>Pseudomonadati</taxon>
        <taxon>Pseudomonadota</taxon>
        <taxon>Gammaproteobacteria</taxon>
        <taxon>Alteromonadales</taxon>
        <taxon>Pseudoalteromonadaceae</taxon>
        <taxon>Pseudoalteromonas</taxon>
    </lineage>
</organism>
<accession>A0A0N0LXP6</accession>
<reference evidence="1 2" key="1">
    <citation type="submission" date="2015-08" db="EMBL/GenBank/DDBJ databases">
        <title>Draft Genome Sequence of Pseudoalteromonas porphyrae UCD-SED14.</title>
        <authorList>
            <person name="Coil D.A."/>
            <person name="Jospin G."/>
            <person name="Lee R.D."/>
            <person name="Eisen J.A."/>
        </authorList>
    </citation>
    <scope>NUCLEOTIDE SEQUENCE [LARGE SCALE GENOMIC DNA]</scope>
    <source>
        <strain evidence="1 2">UCD-SED14</strain>
    </source>
</reference>
<sequence length="466" mass="52882">MKIPSLPQAQRLFTQPIKPHLGDKFKAAIEVFTSSPVNKELNTIENAPVIAVDDPFKGRKLNHDDLPHYFGMGLYGLSSSAIEMNKPFTERTYRYGEFTDPDDINAFLDQLDRLDGEHRRMFQHIKPTQELLDLAQKMSDEELSLFAEFAVTTSSLRFGMQNKDISEQLISSLSKLSDEALSSTVNTMAAILKQGDDYKKPTSPIGDDINGNEPLVMQSSDENIDWFKSSYKANNTKTDLAISYANLLMNKNQSDEQLTQLNSHLADTNLQQSSGIIDMMSLIKTHQNDEMLAMLSEVDKDNQNDVFTYLSQQTNYQANKQYYQLGNGKHVAQQDNISDPSSRRILYDNILEAYNDIGLGWINDTLDEIKESPAQIQNQIWEKLLADKEKSPDQFIHSDSVQKWVTTNVPSMQMNFHTQQINKIYDYNSERLVPDLLGRLTFFSSGNSAHSSTKNDVSYIKEPAVT</sequence>
<dbReference type="RefSeq" id="WP_054455324.1">
    <property type="nucleotide sequence ID" value="NZ_LHPH01000021.1"/>
</dbReference>
<keyword evidence="2" id="KW-1185">Reference proteome</keyword>
<dbReference type="EMBL" id="LHPH01000021">
    <property type="protein sequence ID" value="KPH60169.1"/>
    <property type="molecule type" value="Genomic_DNA"/>
</dbReference>
<dbReference type="AlphaFoldDB" id="A0A0N0LXP6"/>
<evidence type="ECO:0000313" key="2">
    <source>
        <dbReference type="Proteomes" id="UP000037848"/>
    </source>
</evidence>
<proteinExistence type="predicted"/>
<name>A0A0N0LXP6_9GAMM</name>
<protein>
    <submittedName>
        <fullName evidence="1">Uncharacterized protein</fullName>
    </submittedName>
</protein>
<evidence type="ECO:0000313" key="1">
    <source>
        <dbReference type="EMBL" id="KPH60169.1"/>
    </source>
</evidence>